<accession>A0ABV4BL62</accession>
<comment type="caution">
    <text evidence="2">The sequence shown here is derived from an EMBL/GenBank/DDBJ whole genome shotgun (WGS) entry which is preliminary data.</text>
</comment>
<reference evidence="2 3" key="1">
    <citation type="submission" date="2024-08" db="EMBL/GenBank/DDBJ databases">
        <title>Clostridium lapicellarii sp. nov., and Clostridium renhuaiense sp. nov., two species isolated from the mud in a fermentation cellar used for producing sauce-flavour Chinese liquors.</title>
        <authorList>
            <person name="Yang F."/>
            <person name="Wang H."/>
            <person name="Chen L.Q."/>
            <person name="Zhou N."/>
            <person name="Lu J.J."/>
            <person name="Pu X.X."/>
            <person name="Wan B."/>
            <person name="Wang L."/>
            <person name="Liu S.J."/>
        </authorList>
    </citation>
    <scope>NUCLEOTIDE SEQUENCE [LARGE SCALE GENOMIC DNA]</scope>
    <source>
        <strain evidence="2 3">MT-5</strain>
    </source>
</reference>
<dbReference type="NCBIfam" id="NF033679">
    <property type="entry name" value="DNRLRE_dom"/>
    <property type="match status" value="1"/>
</dbReference>
<feature type="domain" description="DUF6385" evidence="1">
    <location>
        <begin position="207"/>
        <end position="278"/>
    </location>
</feature>
<dbReference type="Proteomes" id="UP001564657">
    <property type="component" value="Unassembled WGS sequence"/>
</dbReference>
<gene>
    <name evidence="2" type="ORF">AB8U03_02030</name>
</gene>
<evidence type="ECO:0000313" key="3">
    <source>
        <dbReference type="Proteomes" id="UP001564657"/>
    </source>
</evidence>
<dbReference type="RefSeq" id="WP_369702856.1">
    <property type="nucleotide sequence ID" value="NZ_JBGEWD010000001.1"/>
</dbReference>
<dbReference type="EMBL" id="JBGEWD010000001">
    <property type="protein sequence ID" value="MEY7998987.1"/>
    <property type="molecule type" value="Genomic_DNA"/>
</dbReference>
<evidence type="ECO:0000259" key="1">
    <source>
        <dbReference type="Pfam" id="PF19912"/>
    </source>
</evidence>
<dbReference type="Pfam" id="PF19912">
    <property type="entry name" value="DUF6385"/>
    <property type="match status" value="1"/>
</dbReference>
<evidence type="ECO:0000313" key="2">
    <source>
        <dbReference type="EMBL" id="MEY7998987.1"/>
    </source>
</evidence>
<organism evidence="2 3">
    <name type="scientific">Clostridium moutaii</name>
    <dbReference type="NCBI Taxonomy" id="3240932"/>
    <lineage>
        <taxon>Bacteria</taxon>
        <taxon>Bacillati</taxon>
        <taxon>Bacillota</taxon>
        <taxon>Clostridia</taxon>
        <taxon>Eubacteriales</taxon>
        <taxon>Clostridiaceae</taxon>
        <taxon>Clostridium</taxon>
    </lineage>
</organism>
<name>A0ABV4BL62_9CLOT</name>
<sequence>MSYVKTQIMCMKSLTVTDFKSKGNIEDDILKVGFDGKNIYRSYMYFNIDNIPKNQFVDFVYLYVYLSKIDTEHSKTTFYIQPLQEDFDKYTTFENQPQYCNRQIKFEVNRNSNALMRVDMTHIFNEWNSGHIKNKGIIIKSGEKKKSLGNFASSLIYDYEFIPKLMIGIPELNHNYFQGIVDIIEKHCKLEFYKIKSSPPISVERIIQGTFFIDNIGNTEVKAIVEVSCDLCNWIKDEGVIVNANSSEILIAKYYGKYYRVRFECLEYASVNLKFIYQVYR</sequence>
<proteinExistence type="predicted"/>
<dbReference type="InterPro" id="IPR045965">
    <property type="entry name" value="DUF6385"/>
</dbReference>
<protein>
    <submittedName>
        <fullName evidence="2">DNRLRE domain-containing protein</fullName>
    </submittedName>
</protein>
<keyword evidence="3" id="KW-1185">Reference proteome</keyword>